<dbReference type="InterPro" id="IPR025707">
    <property type="entry name" value="DNA_bp_PD1"/>
</dbReference>
<evidence type="ECO:0000313" key="3">
    <source>
        <dbReference type="EMBL" id="RLE51461.1"/>
    </source>
</evidence>
<reference evidence="4 5" key="1">
    <citation type="submission" date="2018-06" db="EMBL/GenBank/DDBJ databases">
        <title>Extensive metabolic versatility and redundancy in microbially diverse, dynamic hydrothermal sediments.</title>
        <authorList>
            <person name="Dombrowski N."/>
            <person name="Teske A."/>
            <person name="Baker B.J."/>
        </authorList>
    </citation>
    <scope>NUCLEOTIDE SEQUENCE [LARGE SCALE GENOMIC DNA]</scope>
    <source>
        <strain evidence="3">B34_G17</strain>
        <strain evidence="2">B66_G16</strain>
    </source>
</reference>
<dbReference type="SUPFAM" id="SSF117856">
    <property type="entry name" value="AF0104/ALDC/Ptd012-like"/>
    <property type="match status" value="1"/>
</dbReference>
<gene>
    <name evidence="2" type="ORF">DRJ31_01295</name>
    <name evidence="3" type="ORF">DRJ33_05915</name>
</gene>
<dbReference type="Proteomes" id="UP000278475">
    <property type="component" value="Unassembled WGS sequence"/>
</dbReference>
<dbReference type="PANTHER" id="PTHR34988">
    <property type="entry name" value="PROTEIN, PUTATIVE-RELATED"/>
    <property type="match status" value="1"/>
</dbReference>
<evidence type="ECO:0000313" key="2">
    <source>
        <dbReference type="EMBL" id="RLE50398.1"/>
    </source>
</evidence>
<sequence length="142" mass="15922">MSVVEAKQGRIFIGKLPYGSDLLSAVKEVAEKNNVKSAVFFIIGSVKRAHLAYYHQVAKRYLDYYVEKPTEIVSCIGNIAELEGQIFPHAHIVLSDPEGETYGGHVLDGTVIFAAEIYMVELKEVTLRRTYDEITGLKLFQL</sequence>
<proteinExistence type="predicted"/>
<dbReference type="AlphaFoldDB" id="A0A497EWU8"/>
<evidence type="ECO:0000313" key="4">
    <source>
        <dbReference type="Proteomes" id="UP000272051"/>
    </source>
</evidence>
<dbReference type="CDD" id="cd11378">
    <property type="entry name" value="DUF296"/>
    <property type="match status" value="1"/>
</dbReference>
<organism evidence="3 4">
    <name type="scientific">Thermoproteota archaeon</name>
    <dbReference type="NCBI Taxonomy" id="2056631"/>
    <lineage>
        <taxon>Archaea</taxon>
        <taxon>Thermoproteota</taxon>
    </lineage>
</organism>
<name>A0A497EWU8_9CREN</name>
<dbReference type="PIRSF" id="PIRSF016702">
    <property type="entry name" value="DNA_bp_PD1"/>
    <property type="match status" value="1"/>
</dbReference>
<accession>A0A497EWU8</accession>
<feature type="domain" description="PPC" evidence="1">
    <location>
        <begin position="6"/>
        <end position="142"/>
    </location>
</feature>
<protein>
    <submittedName>
        <fullName evidence="3">DNA-binding protein</fullName>
    </submittedName>
</protein>
<dbReference type="InterPro" id="IPR005175">
    <property type="entry name" value="PPC_dom"/>
</dbReference>
<dbReference type="EMBL" id="QMQV01000006">
    <property type="protein sequence ID" value="RLE50398.1"/>
    <property type="molecule type" value="Genomic_DNA"/>
</dbReference>
<keyword evidence="3" id="KW-0238">DNA-binding</keyword>
<dbReference type="PANTHER" id="PTHR34988:SF1">
    <property type="entry name" value="DNA-BINDING PROTEIN"/>
    <property type="match status" value="1"/>
</dbReference>
<dbReference type="Pfam" id="PF03479">
    <property type="entry name" value="PCC"/>
    <property type="match status" value="1"/>
</dbReference>
<comment type="caution">
    <text evidence="3">The sequence shown here is derived from an EMBL/GenBank/DDBJ whole genome shotgun (WGS) entry which is preliminary data.</text>
</comment>
<dbReference type="GO" id="GO:0003677">
    <property type="term" value="F:DNA binding"/>
    <property type="evidence" value="ECO:0007669"/>
    <property type="project" value="UniProtKB-KW"/>
</dbReference>
<dbReference type="Gene3D" id="3.30.1330.80">
    <property type="entry name" value="Hypothetical protein, similar to alpha- acetolactate decarboxylase, domain 2"/>
    <property type="match status" value="1"/>
</dbReference>
<evidence type="ECO:0000259" key="1">
    <source>
        <dbReference type="PROSITE" id="PS51742"/>
    </source>
</evidence>
<dbReference type="PROSITE" id="PS51742">
    <property type="entry name" value="PPC"/>
    <property type="match status" value="1"/>
</dbReference>
<dbReference type="EMBL" id="QMQX01000108">
    <property type="protein sequence ID" value="RLE51461.1"/>
    <property type="molecule type" value="Genomic_DNA"/>
</dbReference>
<dbReference type="Proteomes" id="UP000272051">
    <property type="component" value="Unassembled WGS sequence"/>
</dbReference>
<evidence type="ECO:0000313" key="5">
    <source>
        <dbReference type="Proteomes" id="UP000278475"/>
    </source>
</evidence>